<evidence type="ECO:0000313" key="2">
    <source>
        <dbReference type="Proteomes" id="UP001392437"/>
    </source>
</evidence>
<accession>A0AAW0QY51</accession>
<proteinExistence type="predicted"/>
<comment type="caution">
    <text evidence="1">The sequence shown here is derived from an EMBL/GenBank/DDBJ whole genome shotgun (WGS) entry which is preliminary data.</text>
</comment>
<keyword evidence="2" id="KW-1185">Reference proteome</keyword>
<name>A0AAW0QY51_9PEZI</name>
<dbReference type="Proteomes" id="UP001392437">
    <property type="component" value="Unassembled WGS sequence"/>
</dbReference>
<reference evidence="1 2" key="1">
    <citation type="submission" date="2023-01" db="EMBL/GenBank/DDBJ databases">
        <title>Analysis of 21 Apiospora genomes using comparative genomics revels a genus with tremendous synthesis potential of carbohydrate active enzymes and secondary metabolites.</title>
        <authorList>
            <person name="Sorensen T."/>
        </authorList>
    </citation>
    <scope>NUCLEOTIDE SEQUENCE [LARGE SCALE GENOMIC DNA]</scope>
    <source>
        <strain evidence="1 2">CBS 117206</strain>
    </source>
</reference>
<sequence>MKQLGQAKDAHVDQHDFEAVYHPASSLSHATNPVRYLALNFRRVPYRMDRRVFDEYLHDPDPSAAVQNCLAYGMMFPWSPREGIWPPIGWPTWTT</sequence>
<organism evidence="1 2">
    <name type="scientific">Apiospora kogelbergensis</name>
    <dbReference type="NCBI Taxonomy" id="1337665"/>
    <lineage>
        <taxon>Eukaryota</taxon>
        <taxon>Fungi</taxon>
        <taxon>Dikarya</taxon>
        <taxon>Ascomycota</taxon>
        <taxon>Pezizomycotina</taxon>
        <taxon>Sordariomycetes</taxon>
        <taxon>Xylariomycetidae</taxon>
        <taxon>Amphisphaeriales</taxon>
        <taxon>Apiosporaceae</taxon>
        <taxon>Apiospora</taxon>
    </lineage>
</organism>
<gene>
    <name evidence="1" type="ORF">PG999_007400</name>
</gene>
<protein>
    <submittedName>
        <fullName evidence="1">Uncharacterized protein</fullName>
    </submittedName>
</protein>
<evidence type="ECO:0000313" key="1">
    <source>
        <dbReference type="EMBL" id="KAK8115331.1"/>
    </source>
</evidence>
<dbReference type="EMBL" id="JAQQWP010000006">
    <property type="protein sequence ID" value="KAK8115331.1"/>
    <property type="molecule type" value="Genomic_DNA"/>
</dbReference>
<dbReference type="AlphaFoldDB" id="A0AAW0QY51"/>